<keyword evidence="1" id="KW-0472">Membrane</keyword>
<evidence type="ECO:0000313" key="2">
    <source>
        <dbReference type="EMBL" id="KAK7470226.1"/>
    </source>
</evidence>
<name>A0ABR1K1M9_9AGAR</name>
<dbReference type="Proteomes" id="UP001498398">
    <property type="component" value="Unassembled WGS sequence"/>
</dbReference>
<feature type="transmembrane region" description="Helical" evidence="1">
    <location>
        <begin position="76"/>
        <end position="97"/>
    </location>
</feature>
<feature type="transmembrane region" description="Helical" evidence="1">
    <location>
        <begin position="103"/>
        <end position="123"/>
    </location>
</feature>
<gene>
    <name evidence="2" type="ORF">VKT23_001660</name>
</gene>
<organism evidence="2 3">
    <name type="scientific">Marasmiellus scandens</name>
    <dbReference type="NCBI Taxonomy" id="2682957"/>
    <lineage>
        <taxon>Eukaryota</taxon>
        <taxon>Fungi</taxon>
        <taxon>Dikarya</taxon>
        <taxon>Basidiomycota</taxon>
        <taxon>Agaricomycotina</taxon>
        <taxon>Agaricomycetes</taxon>
        <taxon>Agaricomycetidae</taxon>
        <taxon>Agaricales</taxon>
        <taxon>Marasmiineae</taxon>
        <taxon>Omphalotaceae</taxon>
        <taxon>Marasmiellus</taxon>
    </lineage>
</organism>
<accession>A0ABR1K1M9</accession>
<keyword evidence="1" id="KW-0812">Transmembrane</keyword>
<protein>
    <recommendedName>
        <fullName evidence="4">Derlin</fullName>
    </recommendedName>
</protein>
<feature type="transmembrane region" description="Helical" evidence="1">
    <location>
        <begin position="43"/>
        <end position="64"/>
    </location>
</feature>
<feature type="transmembrane region" description="Helical" evidence="1">
    <location>
        <begin position="12"/>
        <end position="31"/>
    </location>
</feature>
<keyword evidence="3" id="KW-1185">Reference proteome</keyword>
<keyword evidence="1" id="KW-1133">Transmembrane helix</keyword>
<reference evidence="2 3" key="1">
    <citation type="submission" date="2024-01" db="EMBL/GenBank/DDBJ databases">
        <title>A draft genome for the cacao thread blight pathogen Marasmiellus scandens.</title>
        <authorList>
            <person name="Baruah I.K."/>
            <person name="Leung J."/>
            <person name="Bukari Y."/>
            <person name="Amoako-Attah I."/>
            <person name="Meinhardt L.W."/>
            <person name="Bailey B.A."/>
            <person name="Cohen S.P."/>
        </authorList>
    </citation>
    <scope>NUCLEOTIDE SEQUENCE [LARGE SCALE GENOMIC DNA]</scope>
    <source>
        <strain evidence="2 3">GH-19</strain>
    </source>
</reference>
<proteinExistence type="predicted"/>
<comment type="caution">
    <text evidence="2">The sequence shown here is derived from an EMBL/GenBank/DDBJ whole genome shotgun (WGS) entry which is preliminary data.</text>
</comment>
<dbReference type="EMBL" id="JBANRG010000002">
    <property type="protein sequence ID" value="KAK7470226.1"/>
    <property type="molecule type" value="Genomic_DNA"/>
</dbReference>
<evidence type="ECO:0008006" key="4">
    <source>
        <dbReference type="Google" id="ProtNLM"/>
    </source>
</evidence>
<evidence type="ECO:0000313" key="3">
    <source>
        <dbReference type="Proteomes" id="UP001498398"/>
    </source>
</evidence>
<evidence type="ECO:0000256" key="1">
    <source>
        <dbReference type="SAM" id="Phobius"/>
    </source>
</evidence>
<sequence>MSSNALARRNLVYAGFGTLFILQAILLYLAPPSHTFHMDIYGFWLPILSQANPILMVYLAFAVIKPCEDVISLHPSILPLLFLDFYFGMSVMVIQFGRGGCDLPAFLLALFQIPLWTICDSTFTHILRVGGMKQQEIAYLRSFHNSTIYYFGRSEDDEDDEDLEVVLPDFGEDFEVAVAIAEQAIEDGVELKKEEGRRR</sequence>